<name>A0A067PDT1_9AGAM</name>
<dbReference type="GO" id="GO:0008270">
    <property type="term" value="F:zinc ion binding"/>
    <property type="evidence" value="ECO:0007669"/>
    <property type="project" value="InterPro"/>
</dbReference>
<evidence type="ECO:0000256" key="4">
    <source>
        <dbReference type="SAM" id="Phobius"/>
    </source>
</evidence>
<feature type="domain" description="Zn(2)-C6 fungal-type" evidence="5">
    <location>
        <begin position="20"/>
        <end position="56"/>
    </location>
</feature>
<evidence type="ECO:0000256" key="3">
    <source>
        <dbReference type="SAM" id="MobiDB-lite"/>
    </source>
</evidence>
<dbReference type="Proteomes" id="UP000027265">
    <property type="component" value="Unassembled WGS sequence"/>
</dbReference>
<dbReference type="InParanoid" id="A0A067PDT1"/>
<dbReference type="Gene3D" id="4.10.240.10">
    <property type="entry name" value="Zn(2)-C6 fungal-type DNA-binding domain"/>
    <property type="match status" value="1"/>
</dbReference>
<evidence type="ECO:0000256" key="1">
    <source>
        <dbReference type="ARBA" id="ARBA00022723"/>
    </source>
</evidence>
<feature type="region of interest" description="Disordered" evidence="3">
    <location>
        <begin position="181"/>
        <end position="225"/>
    </location>
</feature>
<gene>
    <name evidence="6" type="ORF">JAAARDRAFT_43035</name>
</gene>
<dbReference type="EMBL" id="KL197795">
    <property type="protein sequence ID" value="KDQ49197.1"/>
    <property type="molecule type" value="Genomic_DNA"/>
</dbReference>
<feature type="region of interest" description="Disordered" evidence="3">
    <location>
        <begin position="684"/>
        <end position="734"/>
    </location>
</feature>
<dbReference type="PROSITE" id="PS50048">
    <property type="entry name" value="ZN2_CY6_FUNGAL_2"/>
    <property type="match status" value="1"/>
</dbReference>
<reference evidence="7" key="1">
    <citation type="journal article" date="2014" name="Proc. Natl. Acad. Sci. U.S.A.">
        <title>Extensive sampling of basidiomycete genomes demonstrates inadequacy of the white-rot/brown-rot paradigm for wood decay fungi.</title>
        <authorList>
            <person name="Riley R."/>
            <person name="Salamov A.A."/>
            <person name="Brown D.W."/>
            <person name="Nagy L.G."/>
            <person name="Floudas D."/>
            <person name="Held B.W."/>
            <person name="Levasseur A."/>
            <person name="Lombard V."/>
            <person name="Morin E."/>
            <person name="Otillar R."/>
            <person name="Lindquist E.A."/>
            <person name="Sun H."/>
            <person name="LaButti K.M."/>
            <person name="Schmutz J."/>
            <person name="Jabbour D."/>
            <person name="Luo H."/>
            <person name="Baker S.E."/>
            <person name="Pisabarro A.G."/>
            <person name="Walton J.D."/>
            <person name="Blanchette R.A."/>
            <person name="Henrissat B."/>
            <person name="Martin F."/>
            <person name="Cullen D."/>
            <person name="Hibbett D.S."/>
            <person name="Grigoriev I.V."/>
        </authorList>
    </citation>
    <scope>NUCLEOTIDE SEQUENCE [LARGE SCALE GENOMIC DNA]</scope>
    <source>
        <strain evidence="7">MUCL 33604</strain>
    </source>
</reference>
<dbReference type="PROSITE" id="PS00463">
    <property type="entry name" value="ZN2_CY6_FUNGAL_1"/>
    <property type="match status" value="1"/>
</dbReference>
<keyword evidence="4" id="KW-0812">Transmembrane</keyword>
<evidence type="ECO:0000313" key="6">
    <source>
        <dbReference type="EMBL" id="KDQ49197.1"/>
    </source>
</evidence>
<dbReference type="InterPro" id="IPR001138">
    <property type="entry name" value="Zn2Cys6_DnaBD"/>
</dbReference>
<keyword evidence="1" id="KW-0479">Metal-binding</keyword>
<evidence type="ECO:0000259" key="5">
    <source>
        <dbReference type="PROSITE" id="PS50048"/>
    </source>
</evidence>
<dbReference type="GO" id="GO:0005634">
    <property type="term" value="C:nucleus"/>
    <property type="evidence" value="ECO:0007669"/>
    <property type="project" value="TreeGrafter"/>
</dbReference>
<dbReference type="InterPro" id="IPR036864">
    <property type="entry name" value="Zn2-C6_fun-type_DNA-bd_sf"/>
</dbReference>
<dbReference type="GO" id="GO:0006351">
    <property type="term" value="P:DNA-templated transcription"/>
    <property type="evidence" value="ECO:0007669"/>
    <property type="project" value="InterPro"/>
</dbReference>
<proteinExistence type="predicted"/>
<dbReference type="GO" id="GO:0000981">
    <property type="term" value="F:DNA-binding transcription factor activity, RNA polymerase II-specific"/>
    <property type="evidence" value="ECO:0007669"/>
    <property type="project" value="InterPro"/>
</dbReference>
<dbReference type="CDD" id="cd00067">
    <property type="entry name" value="GAL4"/>
    <property type="match status" value="1"/>
</dbReference>
<dbReference type="InterPro" id="IPR052780">
    <property type="entry name" value="AAA_Catabolism_Regulators"/>
</dbReference>
<accession>A0A067PDT1</accession>
<evidence type="ECO:0000313" key="7">
    <source>
        <dbReference type="Proteomes" id="UP000027265"/>
    </source>
</evidence>
<dbReference type="SMART" id="SM00066">
    <property type="entry name" value="GAL4"/>
    <property type="match status" value="1"/>
</dbReference>
<keyword evidence="7" id="KW-1185">Reference proteome</keyword>
<keyword evidence="2" id="KW-0539">Nucleus</keyword>
<dbReference type="HOGENOM" id="CLU_005663_0_0_1"/>
<dbReference type="InterPro" id="IPR007219">
    <property type="entry name" value="XnlR_reg_dom"/>
</dbReference>
<feature type="region of interest" description="Disordered" evidence="3">
    <location>
        <begin position="57"/>
        <end position="162"/>
    </location>
</feature>
<protein>
    <recommendedName>
        <fullName evidence="5">Zn(2)-C6 fungal-type domain-containing protein</fullName>
    </recommendedName>
</protein>
<organism evidence="6 7">
    <name type="scientific">Jaapia argillacea MUCL 33604</name>
    <dbReference type="NCBI Taxonomy" id="933084"/>
    <lineage>
        <taxon>Eukaryota</taxon>
        <taxon>Fungi</taxon>
        <taxon>Dikarya</taxon>
        <taxon>Basidiomycota</taxon>
        <taxon>Agaricomycotina</taxon>
        <taxon>Agaricomycetes</taxon>
        <taxon>Agaricomycetidae</taxon>
        <taxon>Jaapiales</taxon>
        <taxon>Jaapiaceae</taxon>
        <taxon>Jaapia</taxon>
    </lineage>
</organism>
<dbReference type="CDD" id="cd12148">
    <property type="entry name" value="fungal_TF_MHR"/>
    <property type="match status" value="1"/>
</dbReference>
<dbReference type="PANTHER" id="PTHR31644">
    <property type="entry name" value="TRANSCRIPTIONAL ACTIVATOR ARO80-RELATED"/>
    <property type="match status" value="1"/>
</dbReference>
<feature type="transmembrane region" description="Helical" evidence="4">
    <location>
        <begin position="613"/>
        <end position="635"/>
    </location>
</feature>
<dbReference type="AlphaFoldDB" id="A0A067PDT1"/>
<sequence>MATTSQETAQQLRARRAFKACLHCRSRKAKCDLGDVDSPKDPPCARCRREGRECVFAPSRRGGRIRSKSKDVDGEEDLLESHSDTRPLLGPSSTVKTPYPLSLTHNPHSLSDDGAGISPRSAADAQPSPASSFDRTHRPSKRRRRDSHSPVGPERLAAANLRNPEDAVNLLVLASEAAHQMNTGEGSSDSEDNYSAGETSRTGAAPPRNVSPRSSRLSPLVQSHRSTPSLENFPLVKDGVLNVSQVHDLVDVFFTRIHFIFPMIPHHRIPKTLGQLAAFADEEPHLLATIIVIASRHEKNSQIHERSWSYLQSCITGIMCGKKATVGTVEALLLLSEYLPRQSDEDVVDIHEEENRMSWMLVGTAVRLGYMMGLDQKTFIPPDGSSDEMDDSLHRERLAWTYCYMFDRQISIRIGKAFWSRGPGLCFQSSGYYTEPSPFINFPTLRPVAGVQDDFSSLVQAYVELTQTMTSAHDILYPSKDRTITLVRVGEYHKYLDAFTRSMNGFRLTWGDKKWETFPIFECVWISFHYLRLYISSFAFQAHVQRAAPTALQAMKDEGDKKPFDDLIFPRGVTGSPDAKFILEGINAATELVKICTDRLHPGGALPYLPYRFYLFFSYAAVFLLKAVFIGAIVADDQPETLALLKRLIVCLACASTDEQHPGVRYARLLNGLLRTFSRGRDFVESRAQSPHPRSSHQDSRRHRGGMSDATRADTLASDTRRIGPHHNGITSINTRLPLEPSFETPIHSHPVTMNGSSHPAANDHLGFLQNGNSFASFPLPSSGQSIYDLNPPPASEEFSRLLSDHEALDNDFWRSLPLQGDWNLADFSWTGNPMV</sequence>
<dbReference type="SUPFAM" id="SSF57701">
    <property type="entry name" value="Zn2/Cys6 DNA-binding domain"/>
    <property type="match status" value="1"/>
</dbReference>
<dbReference type="GO" id="GO:0003677">
    <property type="term" value="F:DNA binding"/>
    <property type="evidence" value="ECO:0007669"/>
    <property type="project" value="InterPro"/>
</dbReference>
<feature type="compositionally biased region" description="Polar residues" evidence="3">
    <location>
        <begin position="211"/>
        <end position="225"/>
    </location>
</feature>
<evidence type="ECO:0000256" key="2">
    <source>
        <dbReference type="ARBA" id="ARBA00023242"/>
    </source>
</evidence>
<dbReference type="SMART" id="SM00906">
    <property type="entry name" value="Fungal_trans"/>
    <property type="match status" value="1"/>
</dbReference>
<dbReference type="Pfam" id="PF04082">
    <property type="entry name" value="Fungal_trans"/>
    <property type="match status" value="1"/>
</dbReference>
<dbReference type="OrthoDB" id="39175at2759"/>
<feature type="compositionally biased region" description="Low complexity" evidence="3">
    <location>
        <begin position="118"/>
        <end position="132"/>
    </location>
</feature>
<dbReference type="PANTHER" id="PTHR31644:SF1">
    <property type="entry name" value="ZN(II)2CYS6 TRANSCRIPTION FACTOR (EUROFUNG)"/>
    <property type="match status" value="1"/>
</dbReference>
<keyword evidence="4" id="KW-0472">Membrane</keyword>
<dbReference type="STRING" id="933084.A0A067PDT1"/>
<keyword evidence="4" id="KW-1133">Transmembrane helix</keyword>
<dbReference type="Pfam" id="PF00172">
    <property type="entry name" value="Zn_clus"/>
    <property type="match status" value="1"/>
</dbReference>